<dbReference type="AlphaFoldDB" id="A0A0F9J6N1"/>
<comment type="caution">
    <text evidence="1">The sequence shown here is derived from an EMBL/GenBank/DDBJ whole genome shotgun (WGS) entry which is preliminary data.</text>
</comment>
<dbReference type="SUPFAM" id="SSF55073">
    <property type="entry name" value="Nucleotide cyclase"/>
    <property type="match status" value="1"/>
</dbReference>
<proteinExistence type="predicted"/>
<organism evidence="1">
    <name type="scientific">marine sediment metagenome</name>
    <dbReference type="NCBI Taxonomy" id="412755"/>
    <lineage>
        <taxon>unclassified sequences</taxon>
        <taxon>metagenomes</taxon>
        <taxon>ecological metagenomes</taxon>
    </lineage>
</organism>
<evidence type="ECO:0000313" key="1">
    <source>
        <dbReference type="EMBL" id="KKM65213.1"/>
    </source>
</evidence>
<dbReference type="InterPro" id="IPR029787">
    <property type="entry name" value="Nucleotide_cyclase"/>
</dbReference>
<sequence length="30" mass="3390">MATIKNRRISAIMFTDIVGYTALMQKDETA</sequence>
<protein>
    <recommendedName>
        <fullName evidence="2">Guanylate cyclase domain-containing protein</fullName>
    </recommendedName>
</protein>
<feature type="non-terminal residue" evidence="1">
    <location>
        <position position="30"/>
    </location>
</feature>
<gene>
    <name evidence="1" type="ORF">LCGC14_1493500</name>
</gene>
<reference evidence="1" key="1">
    <citation type="journal article" date="2015" name="Nature">
        <title>Complex archaea that bridge the gap between prokaryotes and eukaryotes.</title>
        <authorList>
            <person name="Spang A."/>
            <person name="Saw J.H."/>
            <person name="Jorgensen S.L."/>
            <person name="Zaremba-Niedzwiedzka K."/>
            <person name="Martijn J."/>
            <person name="Lind A.E."/>
            <person name="van Eijk R."/>
            <person name="Schleper C."/>
            <person name="Guy L."/>
            <person name="Ettema T.J."/>
        </authorList>
    </citation>
    <scope>NUCLEOTIDE SEQUENCE</scope>
</reference>
<dbReference type="EMBL" id="LAZR01010763">
    <property type="protein sequence ID" value="KKM65213.1"/>
    <property type="molecule type" value="Genomic_DNA"/>
</dbReference>
<accession>A0A0F9J6N1</accession>
<evidence type="ECO:0008006" key="2">
    <source>
        <dbReference type="Google" id="ProtNLM"/>
    </source>
</evidence>
<name>A0A0F9J6N1_9ZZZZ</name>